<dbReference type="Gene3D" id="3.30.110.40">
    <property type="entry name" value="TusA-like domain"/>
    <property type="match status" value="1"/>
</dbReference>
<dbReference type="EMBL" id="FNFI01000004">
    <property type="protein sequence ID" value="SDK00204.1"/>
    <property type="molecule type" value="Genomic_DNA"/>
</dbReference>
<dbReference type="SMART" id="SM00450">
    <property type="entry name" value="RHOD"/>
    <property type="match status" value="1"/>
</dbReference>
<dbReference type="RefSeq" id="WP_256333950.1">
    <property type="nucleotide sequence ID" value="NZ_FNFI01000004.1"/>
</dbReference>
<dbReference type="SUPFAM" id="SSF75169">
    <property type="entry name" value="DsrEFH-like"/>
    <property type="match status" value="1"/>
</dbReference>
<dbReference type="PROSITE" id="PS01148">
    <property type="entry name" value="UPF0033"/>
    <property type="match status" value="1"/>
</dbReference>
<evidence type="ECO:0000313" key="2">
    <source>
        <dbReference type="EMBL" id="SDK00204.1"/>
    </source>
</evidence>
<dbReference type="Pfam" id="PF13686">
    <property type="entry name" value="DrsE_2"/>
    <property type="match status" value="1"/>
</dbReference>
<dbReference type="InterPro" id="IPR027396">
    <property type="entry name" value="DsrEFH-like"/>
</dbReference>
<dbReference type="InterPro" id="IPR036868">
    <property type="entry name" value="TusA-like_sf"/>
</dbReference>
<sequence>MNNEKKKYHMNDADWVIENNEFLLDVREPVEYEAGHIKGAENISVNELENRLNEIPENRKIYVYCQRGRRGATAVSTLQNNGFDAVNLEEGYSVYTGQYDTASPTAANGHHDSAVLNRLISDDRIKVEASGMQCPGPLLKVNEVMSGLKTGEQMEITVTDTGFCTDIEAWAKKTGNTVLKNEMNNDKVIVVLEKNAMNTNIEGHKMTETKEGATMVVFSGDLDKALASFIIAAGAKSMGKEVTMFFTFWGLNVIKDPNAPKRNKKGLDKAFSMMMPKSASKLPISKMNMFGLGSKMIQHVMRNKKVDALTEMIEKADALGVKMIACTMSMDIMAVEKEELLPHVNFGGVGTYLGDAENSNLNLFI</sequence>
<dbReference type="Proteomes" id="UP000242700">
    <property type="component" value="Unassembled WGS sequence"/>
</dbReference>
<name>A0A1G8YCP9_9STAP</name>
<organism evidence="2 3">
    <name type="scientific">Jeotgalicoccus aerolatus</name>
    <dbReference type="NCBI Taxonomy" id="709510"/>
    <lineage>
        <taxon>Bacteria</taxon>
        <taxon>Bacillati</taxon>
        <taxon>Bacillota</taxon>
        <taxon>Bacilli</taxon>
        <taxon>Bacillales</taxon>
        <taxon>Staphylococcaceae</taxon>
        <taxon>Jeotgalicoccus</taxon>
    </lineage>
</organism>
<dbReference type="PANTHER" id="PTHR34655:SF2">
    <property type="entry name" value="PEROXIREDOXIN FAMILY PROTEIN"/>
    <property type="match status" value="1"/>
</dbReference>
<evidence type="ECO:0000259" key="1">
    <source>
        <dbReference type="PROSITE" id="PS50206"/>
    </source>
</evidence>
<dbReference type="PROSITE" id="PS50206">
    <property type="entry name" value="RHODANESE_3"/>
    <property type="match status" value="1"/>
</dbReference>
<dbReference type="Pfam" id="PF00581">
    <property type="entry name" value="Rhodanese"/>
    <property type="match status" value="1"/>
</dbReference>
<dbReference type="InterPro" id="IPR001455">
    <property type="entry name" value="TusA-like"/>
</dbReference>
<dbReference type="PANTHER" id="PTHR34655">
    <property type="entry name" value="CONSERVED WITHIN P. AEROPHILUM"/>
    <property type="match status" value="1"/>
</dbReference>
<reference evidence="3" key="1">
    <citation type="submission" date="2016-10" db="EMBL/GenBank/DDBJ databases">
        <authorList>
            <person name="Varghese N."/>
            <person name="Submissions S."/>
        </authorList>
    </citation>
    <scope>NUCLEOTIDE SEQUENCE [LARGE SCALE GENOMIC DNA]</scope>
    <source>
        <strain evidence="3">CGMCC 1.8911</strain>
    </source>
</reference>
<feature type="domain" description="Rhodanese" evidence="1">
    <location>
        <begin position="17"/>
        <end position="104"/>
    </location>
</feature>
<evidence type="ECO:0000313" key="3">
    <source>
        <dbReference type="Proteomes" id="UP000242700"/>
    </source>
</evidence>
<dbReference type="InterPro" id="IPR001763">
    <property type="entry name" value="Rhodanese-like_dom"/>
</dbReference>
<proteinExistence type="predicted"/>
<dbReference type="Gene3D" id="3.40.250.10">
    <property type="entry name" value="Rhodanese-like domain"/>
    <property type="match status" value="1"/>
</dbReference>
<gene>
    <name evidence="2" type="ORF">SAMN05216187_10460</name>
</gene>
<dbReference type="SUPFAM" id="SSF64307">
    <property type="entry name" value="SirA-like"/>
    <property type="match status" value="1"/>
</dbReference>
<dbReference type="STRING" id="586411.SAMN05216187_10460"/>
<protein>
    <submittedName>
        <fullName evidence="2">Peroxiredoxin family protein</fullName>
    </submittedName>
</protein>
<dbReference type="InterPro" id="IPR036873">
    <property type="entry name" value="Rhodanese-like_dom_sf"/>
</dbReference>
<dbReference type="InterPro" id="IPR032836">
    <property type="entry name" value="DsrE2-like"/>
</dbReference>
<dbReference type="Gene3D" id="3.40.1260.10">
    <property type="entry name" value="DsrEFH-like"/>
    <property type="match status" value="1"/>
</dbReference>
<dbReference type="SUPFAM" id="SSF52821">
    <property type="entry name" value="Rhodanese/Cell cycle control phosphatase"/>
    <property type="match status" value="1"/>
</dbReference>
<accession>A0A1G8YCP9</accession>
<dbReference type="AlphaFoldDB" id="A0A1G8YCP9"/>
<dbReference type="Pfam" id="PF01206">
    <property type="entry name" value="TusA"/>
    <property type="match status" value="1"/>
</dbReference>